<keyword evidence="1" id="KW-0805">Transcription regulation</keyword>
<reference evidence="4 5" key="1">
    <citation type="submission" date="2016-02" db="EMBL/GenBank/DDBJ databases">
        <title>Genome sequence of Halalkalicoccus paucihalophilus DSM 24557.</title>
        <authorList>
            <person name="Poehlein A."/>
            <person name="Daniel R."/>
        </authorList>
    </citation>
    <scope>NUCLEOTIDE SEQUENCE [LARGE SCALE GENOMIC DNA]</scope>
    <source>
        <strain evidence="4 5">DSM 24557</strain>
    </source>
</reference>
<dbReference type="Pfam" id="PF04967">
    <property type="entry name" value="HTH_10"/>
    <property type="match status" value="1"/>
</dbReference>
<evidence type="ECO:0000259" key="3">
    <source>
        <dbReference type="PROSITE" id="PS50943"/>
    </source>
</evidence>
<name>A0A151A970_9EURY</name>
<comment type="caution">
    <text evidence="4">The sequence shown here is derived from an EMBL/GenBank/DDBJ whole genome shotgun (WGS) entry which is preliminary data.</text>
</comment>
<dbReference type="AlphaFoldDB" id="A0A151A970"/>
<dbReference type="CDD" id="cd00093">
    <property type="entry name" value="HTH_XRE"/>
    <property type="match status" value="1"/>
</dbReference>
<dbReference type="PANTHER" id="PTHR34236">
    <property type="entry name" value="DIMETHYL SULFOXIDE REDUCTASE TRANSCRIPTIONAL ACTIVATOR"/>
    <property type="match status" value="1"/>
</dbReference>
<dbReference type="PROSITE" id="PS50943">
    <property type="entry name" value="HTH_CROC1"/>
    <property type="match status" value="1"/>
</dbReference>
<evidence type="ECO:0000313" key="4">
    <source>
        <dbReference type="EMBL" id="KYH24185.1"/>
    </source>
</evidence>
<feature type="domain" description="HTH cro/C1-type" evidence="3">
    <location>
        <begin position="135"/>
        <end position="155"/>
    </location>
</feature>
<keyword evidence="2" id="KW-0804">Transcription</keyword>
<dbReference type="PANTHER" id="PTHR34236:SF1">
    <property type="entry name" value="DIMETHYL SULFOXIDE REDUCTASE TRANSCRIPTIONAL ACTIVATOR"/>
    <property type="match status" value="1"/>
</dbReference>
<accession>A0A151A970</accession>
<sequence>MPLFWVMSEHERSVKETLRTDPLVEQIDQLTHASDRVLYAVSWSPDVDALVTILLDLEIDVMRAEGTAEFWEFRLQFMNRETLTQFRHRCADEAIELDLLGLYNPMMPAEKGPLSSEQYDVLAMAYGNGYWDVPRRITQNELAELIGISETTISKRLRTAIRRLVEKHVYGPAGEPF</sequence>
<evidence type="ECO:0000256" key="1">
    <source>
        <dbReference type="ARBA" id="ARBA00023015"/>
    </source>
</evidence>
<dbReference type="InterPro" id="IPR013324">
    <property type="entry name" value="RNA_pol_sigma_r3/r4-like"/>
</dbReference>
<keyword evidence="5" id="KW-1185">Reference proteome</keyword>
<dbReference type="InterPro" id="IPR036388">
    <property type="entry name" value="WH-like_DNA-bd_sf"/>
</dbReference>
<proteinExistence type="predicted"/>
<protein>
    <submittedName>
        <fullName evidence="4">HTH DNA binding domain protein</fullName>
    </submittedName>
</protein>
<dbReference type="EMBL" id="LTAZ01000015">
    <property type="protein sequence ID" value="KYH24185.1"/>
    <property type="molecule type" value="Genomic_DNA"/>
</dbReference>
<dbReference type="InterPro" id="IPR001387">
    <property type="entry name" value="Cro/C1-type_HTH"/>
</dbReference>
<dbReference type="SUPFAM" id="SSF88659">
    <property type="entry name" value="Sigma3 and sigma4 domains of RNA polymerase sigma factors"/>
    <property type="match status" value="1"/>
</dbReference>
<dbReference type="Gene3D" id="1.10.10.10">
    <property type="entry name" value="Winged helix-like DNA-binding domain superfamily/Winged helix DNA-binding domain"/>
    <property type="match status" value="1"/>
</dbReference>
<organism evidence="4 5">
    <name type="scientific">Halalkalicoccus paucihalophilus</name>
    <dbReference type="NCBI Taxonomy" id="1008153"/>
    <lineage>
        <taxon>Archaea</taxon>
        <taxon>Methanobacteriati</taxon>
        <taxon>Methanobacteriota</taxon>
        <taxon>Stenosarchaea group</taxon>
        <taxon>Halobacteria</taxon>
        <taxon>Halobacteriales</taxon>
        <taxon>Halococcaceae</taxon>
        <taxon>Halalkalicoccus</taxon>
    </lineage>
</organism>
<gene>
    <name evidence="4" type="ORF">HAPAU_36560</name>
</gene>
<dbReference type="Proteomes" id="UP000075321">
    <property type="component" value="Unassembled WGS sequence"/>
</dbReference>
<dbReference type="InterPro" id="IPR007050">
    <property type="entry name" value="HTH_bacterioopsin"/>
</dbReference>
<dbReference type="PATRIC" id="fig|1008153.3.peg.3877"/>
<evidence type="ECO:0000313" key="5">
    <source>
        <dbReference type="Proteomes" id="UP000075321"/>
    </source>
</evidence>
<evidence type="ECO:0000256" key="2">
    <source>
        <dbReference type="ARBA" id="ARBA00023163"/>
    </source>
</evidence>